<proteinExistence type="predicted"/>
<protein>
    <submittedName>
        <fullName evidence="2">Uncharacterized protein</fullName>
    </submittedName>
</protein>
<evidence type="ECO:0000256" key="1">
    <source>
        <dbReference type="SAM" id="Phobius"/>
    </source>
</evidence>
<feature type="transmembrane region" description="Helical" evidence="1">
    <location>
        <begin position="76"/>
        <end position="99"/>
    </location>
</feature>
<feature type="transmembrane region" description="Helical" evidence="1">
    <location>
        <begin position="50"/>
        <end position="70"/>
    </location>
</feature>
<keyword evidence="1" id="KW-0812">Transmembrane</keyword>
<evidence type="ECO:0000313" key="2">
    <source>
        <dbReference type="EMBL" id="DAD81447.1"/>
    </source>
</evidence>
<keyword evidence="1" id="KW-0472">Membrane</keyword>
<accession>A0A8S5MHC6</accession>
<keyword evidence="1" id="KW-1133">Transmembrane helix</keyword>
<sequence length="153" mass="18479">MKIYYKSKIAKLFTFIDGYETIMLFGAVFTERDAISLKAEYHEGTHCNQYQALFATGFIIISIIALVSGLNGHAGWWMLWLSLIPVFLYYAWYLIEYLIRLCMYWNHKKAYHNIVFEREAFDLENDWNKHSVFRRESEGFSFLGYYRKEYYYE</sequence>
<name>A0A8S5MHC6_9CAUD</name>
<dbReference type="EMBL" id="BK014902">
    <property type="protein sequence ID" value="DAD81447.1"/>
    <property type="molecule type" value="Genomic_DNA"/>
</dbReference>
<reference evidence="2" key="1">
    <citation type="journal article" date="2021" name="Proc. Natl. Acad. Sci. U.S.A.">
        <title>A Catalog of Tens of Thousands of Viruses from Human Metagenomes Reveals Hidden Associations with Chronic Diseases.</title>
        <authorList>
            <person name="Tisza M.J."/>
            <person name="Buck C.B."/>
        </authorList>
    </citation>
    <scope>NUCLEOTIDE SEQUENCE</scope>
    <source>
        <strain evidence="2">Ct1h53</strain>
    </source>
</reference>
<organism evidence="2">
    <name type="scientific">Podoviridae sp. ct1h53</name>
    <dbReference type="NCBI Taxonomy" id="2826536"/>
    <lineage>
        <taxon>Viruses</taxon>
        <taxon>Duplodnaviria</taxon>
        <taxon>Heunggongvirae</taxon>
        <taxon>Uroviricota</taxon>
        <taxon>Caudoviricetes</taxon>
    </lineage>
</organism>